<keyword evidence="3" id="KW-1185">Reference proteome</keyword>
<evidence type="ECO:0000256" key="1">
    <source>
        <dbReference type="SAM" id="MobiDB-lite"/>
    </source>
</evidence>
<comment type="caution">
    <text evidence="2">The sequence shown here is derived from an EMBL/GenBank/DDBJ whole genome shotgun (WGS) entry which is preliminary data.</text>
</comment>
<organism evidence="2 3">
    <name type="scientific">Symbiodinium microadriaticum</name>
    <name type="common">Dinoflagellate</name>
    <name type="synonym">Zooxanthella microadriatica</name>
    <dbReference type="NCBI Taxonomy" id="2951"/>
    <lineage>
        <taxon>Eukaryota</taxon>
        <taxon>Sar</taxon>
        <taxon>Alveolata</taxon>
        <taxon>Dinophyceae</taxon>
        <taxon>Suessiales</taxon>
        <taxon>Symbiodiniaceae</taxon>
        <taxon>Symbiodinium</taxon>
    </lineage>
</organism>
<name>A0A1Q9E1Y4_SYMMI</name>
<feature type="region of interest" description="Disordered" evidence="1">
    <location>
        <begin position="411"/>
        <end position="430"/>
    </location>
</feature>
<dbReference type="EMBL" id="LSRX01000292">
    <property type="protein sequence ID" value="OLQ01409.1"/>
    <property type="molecule type" value="Genomic_DNA"/>
</dbReference>
<reference evidence="2 3" key="1">
    <citation type="submission" date="2016-02" db="EMBL/GenBank/DDBJ databases">
        <title>Genome analysis of coral dinoflagellate symbionts highlights evolutionary adaptations to a symbiotic lifestyle.</title>
        <authorList>
            <person name="Aranda M."/>
            <person name="Li Y."/>
            <person name="Liew Y.J."/>
            <person name="Baumgarten S."/>
            <person name="Simakov O."/>
            <person name="Wilson M."/>
            <person name="Piel J."/>
            <person name="Ashoor H."/>
            <person name="Bougouffa S."/>
            <person name="Bajic V.B."/>
            <person name="Ryu T."/>
            <person name="Ravasi T."/>
            <person name="Bayer T."/>
            <person name="Micklem G."/>
            <person name="Kim H."/>
            <person name="Bhak J."/>
            <person name="Lajeunesse T.C."/>
            <person name="Voolstra C.R."/>
        </authorList>
    </citation>
    <scope>NUCLEOTIDE SEQUENCE [LARGE SCALE GENOMIC DNA]</scope>
    <source>
        <strain evidence="2 3">CCMP2467</strain>
    </source>
</reference>
<protein>
    <submittedName>
        <fullName evidence="2">Uncharacterized protein</fullName>
    </submittedName>
</protein>
<evidence type="ECO:0000313" key="3">
    <source>
        <dbReference type="Proteomes" id="UP000186817"/>
    </source>
</evidence>
<accession>A0A1Q9E1Y4</accession>
<sequence length="430" mass="47586">MFPAKRAPWETKGATKGVYLEDPGQLSIVTGKSLEGLCQTGIDFVHKESSGWSFANVSTVQRLSELETCSTFFLITKGYVKDKIYNFGVDRERVTEAVVTVVDPVSALCEPRAVTITNLACDPCDFVQPSHVEDCLEVKVTSMCAVLVELRKSDASAEDWAKYGCPTAVDEYIQSLLLAFGADKTAIQHRTNSKENYIVKRLMIPSGLRNRLYSKSGAFSVQIRPCRRPSDPLEQGLELLRVEDTRPLSSLFKSLESHSGFLGCFASQGAKYVRVCDSDLGEMRASLYPDSDRFSERNISLKIVNQYKCLGFPTGTTFPAVAELLFSLGWNVIPLRVLHLNELAIFFVGSDVDPPQYRFTTSAGPLVIHKLAVEDLRTDQIATNTKLETMQAENAEGFRSLMQAIQEMKMATSTSSTPVKSPPSKLSRQS</sequence>
<feature type="compositionally biased region" description="Low complexity" evidence="1">
    <location>
        <begin position="412"/>
        <end position="430"/>
    </location>
</feature>
<proteinExistence type="predicted"/>
<dbReference type="Proteomes" id="UP000186817">
    <property type="component" value="Unassembled WGS sequence"/>
</dbReference>
<evidence type="ECO:0000313" key="2">
    <source>
        <dbReference type="EMBL" id="OLQ01409.1"/>
    </source>
</evidence>
<gene>
    <name evidence="2" type="ORF">AK812_SmicGene15847</name>
</gene>
<dbReference type="OrthoDB" id="426795at2759"/>
<dbReference type="AlphaFoldDB" id="A0A1Q9E1Y4"/>